<feature type="non-terminal residue" evidence="1">
    <location>
        <position position="97"/>
    </location>
</feature>
<name>A0A699X9H5_TANCI</name>
<accession>A0A699X9H5</accession>
<proteinExistence type="predicted"/>
<sequence>IGAAPAIILHLHDEAVGLLLGADSQLAYACLRGQAVAHRVFYHRLQEQGGQDSSLRTGRDVVGHGQAVGEASLLDFEVQARKVQLLGQRYFLRITTI</sequence>
<reference evidence="1" key="1">
    <citation type="journal article" date="2019" name="Sci. Rep.">
        <title>Draft genome of Tanacetum cinerariifolium, the natural source of mosquito coil.</title>
        <authorList>
            <person name="Yamashiro T."/>
            <person name="Shiraishi A."/>
            <person name="Satake H."/>
            <person name="Nakayama K."/>
        </authorList>
    </citation>
    <scope>NUCLEOTIDE SEQUENCE</scope>
</reference>
<evidence type="ECO:0000313" key="1">
    <source>
        <dbReference type="EMBL" id="GFD54486.1"/>
    </source>
</evidence>
<dbReference type="AlphaFoldDB" id="A0A699X9H5"/>
<gene>
    <name evidence="1" type="ORF">Tci_926455</name>
</gene>
<feature type="non-terminal residue" evidence="1">
    <location>
        <position position="1"/>
    </location>
</feature>
<comment type="caution">
    <text evidence="1">The sequence shown here is derived from an EMBL/GenBank/DDBJ whole genome shotgun (WGS) entry which is preliminary data.</text>
</comment>
<protein>
    <submittedName>
        <fullName evidence="1">Uncharacterized protein</fullName>
    </submittedName>
</protein>
<dbReference type="EMBL" id="BKCJ011806436">
    <property type="protein sequence ID" value="GFD54486.1"/>
    <property type="molecule type" value="Genomic_DNA"/>
</dbReference>
<organism evidence="1">
    <name type="scientific">Tanacetum cinerariifolium</name>
    <name type="common">Dalmatian daisy</name>
    <name type="synonym">Chrysanthemum cinerariifolium</name>
    <dbReference type="NCBI Taxonomy" id="118510"/>
    <lineage>
        <taxon>Eukaryota</taxon>
        <taxon>Viridiplantae</taxon>
        <taxon>Streptophyta</taxon>
        <taxon>Embryophyta</taxon>
        <taxon>Tracheophyta</taxon>
        <taxon>Spermatophyta</taxon>
        <taxon>Magnoliopsida</taxon>
        <taxon>eudicotyledons</taxon>
        <taxon>Gunneridae</taxon>
        <taxon>Pentapetalae</taxon>
        <taxon>asterids</taxon>
        <taxon>campanulids</taxon>
        <taxon>Asterales</taxon>
        <taxon>Asteraceae</taxon>
        <taxon>Asteroideae</taxon>
        <taxon>Anthemideae</taxon>
        <taxon>Anthemidinae</taxon>
        <taxon>Tanacetum</taxon>
    </lineage>
</organism>